<evidence type="ECO:0000256" key="1">
    <source>
        <dbReference type="SAM" id="Coils"/>
    </source>
</evidence>
<proteinExistence type="predicted"/>
<keyword evidence="2" id="KW-0732">Signal</keyword>
<comment type="caution">
    <text evidence="3">The sequence shown here is derived from an EMBL/GenBank/DDBJ whole genome shotgun (WGS) entry which is preliminary data.</text>
</comment>
<dbReference type="AlphaFoldDB" id="A0A7X8TU39"/>
<sequence>MKKLLVAVAVSSSLLMGGCATTAESLDPSVVTMNKKMISMERGVVLMADNVQAKPSEMNKSTQTMGAALIGAGAATAITGSHYDSGSAAGAGAAIALVGLATIIAGEVSDQPVPAMRYTIQLMDDKRTMTEVIQVVPQGEGALIQNQPIFLKSYSDGSSYIFADKTQGVMFTKAEETNFSGDAEAQAKEDRIAAEQAKQDAEDKAWAKEQMRRRIEAETKKQETISDKTADIIDANNAALSKDPTLTINVNK</sequence>
<reference evidence="3 4" key="1">
    <citation type="submission" date="2020-04" db="EMBL/GenBank/DDBJ databases">
        <title>Vibrio sp. SM6, a novel species isolated from seawater.</title>
        <authorList>
            <person name="Wang X."/>
        </authorList>
    </citation>
    <scope>NUCLEOTIDE SEQUENCE [LARGE SCALE GENOMIC DNA]</scope>
    <source>
        <strain evidence="3 4">SM6</strain>
    </source>
</reference>
<feature type="signal peptide" evidence="2">
    <location>
        <begin position="1"/>
        <end position="22"/>
    </location>
</feature>
<organism evidence="3 4">
    <name type="scientific">Vibrio agarilyticus</name>
    <dbReference type="NCBI Taxonomy" id="2726741"/>
    <lineage>
        <taxon>Bacteria</taxon>
        <taxon>Pseudomonadati</taxon>
        <taxon>Pseudomonadota</taxon>
        <taxon>Gammaproteobacteria</taxon>
        <taxon>Vibrionales</taxon>
        <taxon>Vibrionaceae</taxon>
        <taxon>Vibrio</taxon>
    </lineage>
</organism>
<accession>A0A7X8TU39</accession>
<keyword evidence="1" id="KW-0175">Coiled coil</keyword>
<feature type="chain" id="PRO_5031107325" description="Glycine zipper family protein" evidence="2">
    <location>
        <begin position="23"/>
        <end position="252"/>
    </location>
</feature>
<evidence type="ECO:0000313" key="3">
    <source>
        <dbReference type="EMBL" id="NLS14823.1"/>
    </source>
</evidence>
<evidence type="ECO:0000256" key="2">
    <source>
        <dbReference type="SAM" id="SignalP"/>
    </source>
</evidence>
<name>A0A7X8TU39_9VIBR</name>
<evidence type="ECO:0000313" key="4">
    <source>
        <dbReference type="Proteomes" id="UP000535589"/>
    </source>
</evidence>
<dbReference type="Proteomes" id="UP000535589">
    <property type="component" value="Unassembled WGS sequence"/>
</dbReference>
<dbReference type="PROSITE" id="PS51257">
    <property type="entry name" value="PROKAR_LIPOPROTEIN"/>
    <property type="match status" value="1"/>
</dbReference>
<gene>
    <name evidence="3" type="ORF">HGP28_18350</name>
</gene>
<evidence type="ECO:0008006" key="5">
    <source>
        <dbReference type="Google" id="ProtNLM"/>
    </source>
</evidence>
<keyword evidence="4" id="KW-1185">Reference proteome</keyword>
<dbReference type="EMBL" id="JABAIK010000030">
    <property type="protein sequence ID" value="NLS14823.1"/>
    <property type="molecule type" value="Genomic_DNA"/>
</dbReference>
<feature type="coiled-coil region" evidence="1">
    <location>
        <begin position="184"/>
        <end position="218"/>
    </location>
</feature>
<protein>
    <recommendedName>
        <fullName evidence="5">Glycine zipper family protein</fullName>
    </recommendedName>
</protein>
<dbReference type="RefSeq" id="WP_168837896.1">
    <property type="nucleotide sequence ID" value="NZ_JABAIK010000030.1"/>
</dbReference>